<keyword evidence="3" id="KW-1003">Cell membrane</keyword>
<accession>A0A1Y1RXT5</accession>
<dbReference type="PANTHER" id="PTHR30489:SF0">
    <property type="entry name" value="LIPOPROTEIN-RELEASING SYSTEM TRANSMEMBRANE PROTEIN LOLE"/>
    <property type="match status" value="1"/>
</dbReference>
<proteinExistence type="inferred from homology"/>
<dbReference type="PANTHER" id="PTHR30489">
    <property type="entry name" value="LIPOPROTEIN-RELEASING SYSTEM TRANSMEMBRANE PROTEIN LOLE"/>
    <property type="match status" value="1"/>
</dbReference>
<dbReference type="RefSeq" id="WP_083051063.1">
    <property type="nucleotide sequence ID" value="NZ_MWQY01000012.1"/>
</dbReference>
<comment type="similarity">
    <text evidence="2">Belongs to the ABC-4 integral membrane protein family. LolC/E subfamily.</text>
</comment>
<comment type="caution">
    <text evidence="9">The sequence shown here is derived from an EMBL/GenBank/DDBJ whole genome shotgun (WGS) entry which is preliminary data.</text>
</comment>
<gene>
    <name evidence="9" type="ORF">B4O97_11825</name>
</gene>
<keyword evidence="4 7" id="KW-0812">Transmembrane</keyword>
<evidence type="ECO:0000256" key="5">
    <source>
        <dbReference type="ARBA" id="ARBA00022989"/>
    </source>
</evidence>
<keyword evidence="5 7" id="KW-1133">Transmembrane helix</keyword>
<evidence type="ECO:0000313" key="10">
    <source>
        <dbReference type="Proteomes" id="UP000192343"/>
    </source>
</evidence>
<evidence type="ECO:0000256" key="1">
    <source>
        <dbReference type="ARBA" id="ARBA00004651"/>
    </source>
</evidence>
<evidence type="ECO:0000313" key="9">
    <source>
        <dbReference type="EMBL" id="ORC34630.1"/>
    </source>
</evidence>
<evidence type="ECO:0000256" key="2">
    <source>
        <dbReference type="ARBA" id="ARBA00005236"/>
    </source>
</evidence>
<dbReference type="Pfam" id="PF02687">
    <property type="entry name" value="FtsX"/>
    <property type="match status" value="1"/>
</dbReference>
<evidence type="ECO:0000259" key="8">
    <source>
        <dbReference type="Pfam" id="PF02687"/>
    </source>
</evidence>
<protein>
    <recommendedName>
        <fullName evidence="8">ABC3 transporter permease C-terminal domain-containing protein</fullName>
    </recommendedName>
</protein>
<dbReference type="InterPro" id="IPR051447">
    <property type="entry name" value="Lipoprotein-release_system"/>
</dbReference>
<keyword evidence="10" id="KW-1185">Reference proteome</keyword>
<dbReference type="Proteomes" id="UP000192343">
    <property type="component" value="Unassembled WGS sequence"/>
</dbReference>
<evidence type="ECO:0000256" key="6">
    <source>
        <dbReference type="ARBA" id="ARBA00023136"/>
    </source>
</evidence>
<dbReference type="OrthoDB" id="366662at2"/>
<feature type="domain" description="ABC3 transporter permease C-terminal" evidence="8">
    <location>
        <begin position="365"/>
        <end position="491"/>
    </location>
</feature>
<dbReference type="STRING" id="1963862.B4O97_11825"/>
<reference evidence="9 10" key="1">
    <citation type="submission" date="2017-03" db="EMBL/GenBank/DDBJ databases">
        <title>Draft Genome sequence of Marispirochaeta sp. strain JC444.</title>
        <authorList>
            <person name="Shivani Y."/>
            <person name="Subhash Y."/>
            <person name="Sasikala C."/>
            <person name="Ramana C."/>
        </authorList>
    </citation>
    <scope>NUCLEOTIDE SEQUENCE [LARGE SCALE GENOMIC DNA]</scope>
    <source>
        <strain evidence="9 10">JC444</strain>
    </source>
</reference>
<dbReference type="InterPro" id="IPR003838">
    <property type="entry name" value="ABC3_permease_C"/>
</dbReference>
<feature type="transmembrane region" description="Helical" evidence="7">
    <location>
        <begin position="359"/>
        <end position="385"/>
    </location>
</feature>
<feature type="transmembrane region" description="Helical" evidence="7">
    <location>
        <begin position="464"/>
        <end position="483"/>
    </location>
</feature>
<sequence length="497" mass="53129">MLFSLAFRNVIRNIRRLGPMIFSLVLIFCLLVIGNAVLNTTVESLYRVYARNITGDFTVGPVAEDNFTVFGSDQLLVGQYLIPPTLIDFPEMQELVASWPEIRATAGLITSGARIQFEGSSQDSTVFGVDFTDYPELVPGLRLEEGSFPEAGKPGIVLQKQSALGRMEEIVGKSVLLASGLGRSFTLREVPVTGLMSYPVRDSMLDSVVLVDSNTARALNGYLYSSVDTEDFSREDQSALASDLDSLFGGGGDDAFFGEQTESPVDEGDSGAIDPAALLAGDAAEQPETSVPVDIPGVSESKDDGAWNFLLVSLYKPGDAKAVMSRLSGEGFNPDRGYLVRDWSKSVGGTALLAQFLQLMLNIGLMFVSLGAVIITTNALLLSVLERTGEIGTLRAMGASRPRISVMIFIETLVVVFGSALVGIALGRIAVELLNALGIVVDNPYIRILFGGDPVRGNVTPGLVGGHLFVALVLTLLSMIYPLKRALSIDPVEAMSK</sequence>
<dbReference type="AlphaFoldDB" id="A0A1Y1RXT5"/>
<feature type="transmembrane region" description="Helical" evidence="7">
    <location>
        <begin position="21"/>
        <end position="38"/>
    </location>
</feature>
<dbReference type="GO" id="GO:0044874">
    <property type="term" value="P:lipoprotein localization to outer membrane"/>
    <property type="evidence" value="ECO:0007669"/>
    <property type="project" value="TreeGrafter"/>
</dbReference>
<feature type="transmembrane region" description="Helical" evidence="7">
    <location>
        <begin position="406"/>
        <end position="431"/>
    </location>
</feature>
<evidence type="ECO:0000256" key="7">
    <source>
        <dbReference type="SAM" id="Phobius"/>
    </source>
</evidence>
<name>A0A1Y1RXT5_9SPIO</name>
<comment type="subcellular location">
    <subcellularLocation>
        <location evidence="1">Cell membrane</location>
        <topology evidence="1">Multi-pass membrane protein</topology>
    </subcellularLocation>
</comment>
<evidence type="ECO:0000256" key="4">
    <source>
        <dbReference type="ARBA" id="ARBA00022692"/>
    </source>
</evidence>
<keyword evidence="6 7" id="KW-0472">Membrane</keyword>
<dbReference type="GO" id="GO:0098797">
    <property type="term" value="C:plasma membrane protein complex"/>
    <property type="evidence" value="ECO:0007669"/>
    <property type="project" value="TreeGrafter"/>
</dbReference>
<evidence type="ECO:0000256" key="3">
    <source>
        <dbReference type="ARBA" id="ARBA00022475"/>
    </source>
</evidence>
<organism evidence="9 10">
    <name type="scientific">Marispirochaeta aestuarii</name>
    <dbReference type="NCBI Taxonomy" id="1963862"/>
    <lineage>
        <taxon>Bacteria</taxon>
        <taxon>Pseudomonadati</taxon>
        <taxon>Spirochaetota</taxon>
        <taxon>Spirochaetia</taxon>
        <taxon>Spirochaetales</taxon>
        <taxon>Spirochaetaceae</taxon>
        <taxon>Marispirochaeta</taxon>
    </lineage>
</organism>
<dbReference type="EMBL" id="MWQY01000012">
    <property type="protein sequence ID" value="ORC34630.1"/>
    <property type="molecule type" value="Genomic_DNA"/>
</dbReference>